<dbReference type="InterPro" id="IPR029068">
    <property type="entry name" value="Glyas_Bleomycin-R_OHBP_Dase"/>
</dbReference>
<reference evidence="3" key="1">
    <citation type="journal article" date="2019" name="Int. J. Syst. Evol. Microbiol.">
        <title>The Global Catalogue of Microorganisms (GCM) 10K type strain sequencing project: providing services to taxonomists for standard genome sequencing and annotation.</title>
        <authorList>
            <consortium name="The Broad Institute Genomics Platform"/>
            <consortium name="The Broad Institute Genome Sequencing Center for Infectious Disease"/>
            <person name="Wu L."/>
            <person name="Ma J."/>
        </authorList>
    </citation>
    <scope>NUCLEOTIDE SEQUENCE [LARGE SCALE GENOMIC DNA]</scope>
    <source>
        <strain evidence="3">XZYJT-10</strain>
    </source>
</reference>
<dbReference type="Pfam" id="PF00903">
    <property type="entry name" value="Glyoxalase"/>
    <property type="match status" value="1"/>
</dbReference>
<name>A0ABW2HN35_9ACTN</name>
<dbReference type="RefSeq" id="WP_378964989.1">
    <property type="nucleotide sequence ID" value="NZ_JBHTBJ010000002.1"/>
</dbReference>
<evidence type="ECO:0000313" key="3">
    <source>
        <dbReference type="Proteomes" id="UP001596548"/>
    </source>
</evidence>
<keyword evidence="3" id="KW-1185">Reference proteome</keyword>
<dbReference type="PROSITE" id="PS51819">
    <property type="entry name" value="VOC"/>
    <property type="match status" value="1"/>
</dbReference>
<dbReference type="InterPro" id="IPR037523">
    <property type="entry name" value="VOC_core"/>
</dbReference>
<accession>A0ABW2HN35</accession>
<evidence type="ECO:0000313" key="2">
    <source>
        <dbReference type="EMBL" id="MFC7273463.1"/>
    </source>
</evidence>
<organism evidence="2 3">
    <name type="scientific">Paractinoplanes rhizophilus</name>
    <dbReference type="NCBI Taxonomy" id="1416877"/>
    <lineage>
        <taxon>Bacteria</taxon>
        <taxon>Bacillati</taxon>
        <taxon>Actinomycetota</taxon>
        <taxon>Actinomycetes</taxon>
        <taxon>Micromonosporales</taxon>
        <taxon>Micromonosporaceae</taxon>
        <taxon>Paractinoplanes</taxon>
    </lineage>
</organism>
<protein>
    <submittedName>
        <fullName evidence="2">VOC family protein</fullName>
    </submittedName>
</protein>
<evidence type="ECO:0000259" key="1">
    <source>
        <dbReference type="PROSITE" id="PS51819"/>
    </source>
</evidence>
<dbReference type="Proteomes" id="UP001596548">
    <property type="component" value="Unassembled WGS sequence"/>
</dbReference>
<dbReference type="EMBL" id="JBHTBJ010000002">
    <property type="protein sequence ID" value="MFC7273463.1"/>
    <property type="molecule type" value="Genomic_DNA"/>
</dbReference>
<comment type="caution">
    <text evidence="2">The sequence shown here is derived from an EMBL/GenBank/DDBJ whole genome shotgun (WGS) entry which is preliminary data.</text>
</comment>
<dbReference type="InterPro" id="IPR004360">
    <property type="entry name" value="Glyas_Fos-R_dOase_dom"/>
</dbReference>
<dbReference type="SUPFAM" id="SSF54593">
    <property type="entry name" value="Glyoxalase/Bleomycin resistance protein/Dihydroxybiphenyl dioxygenase"/>
    <property type="match status" value="1"/>
</dbReference>
<dbReference type="Gene3D" id="3.10.180.10">
    <property type="entry name" value="2,3-Dihydroxybiphenyl 1,2-Dioxygenase, domain 1"/>
    <property type="match status" value="1"/>
</dbReference>
<feature type="domain" description="VOC" evidence="1">
    <location>
        <begin position="14"/>
        <end position="131"/>
    </location>
</feature>
<sequence length="158" mass="17072">MSETDARRPEDLRFLSGIILVSGDPARLVAFYRDVLGLPLAEEQHGDSEPHWACELGDVHFAIHPTADYPGEPAATGAVKLALMVFDLDAFVAWLSGRGVELCYPPVAFGTQSRITAVCDPDGNLVELTQLGPAWLDHLRANRAAGGDLVAHWTGRGR</sequence>
<gene>
    <name evidence="2" type="ORF">ACFQS1_05675</name>
</gene>
<proteinExistence type="predicted"/>